<dbReference type="PANTHER" id="PTHR34391">
    <property type="entry name" value="UPF0658 GOLGI APPARATUS MEMBRANE PROTEIN C1952.10C-RELATED"/>
    <property type="match status" value="1"/>
</dbReference>
<keyword evidence="2" id="KW-0812">Transmembrane</keyword>
<sequence>VPAKLKLFWDRVTISKITIVYFIFSVIHCIIQVIFQAQAFTINAQAAHFLGEVIAAGNSSSKGFAIFGGPDLMWCTSVPDSKNTTGSCRVIWATSSEALMSSVAPVSSQSPLVAVTSTVLTSSVTAIPASSEVSSVAKTSASPSSSAAPATRSNERAVAITSSPVTSASASAPDKTTSAPSVLPTVSTKDKDDKNGEDDENKDDDENSLTRREDVVAVVSKSGENEVQVNDFNGKQITLDEKCVMALHWPESQVKNTKREDIVFICFQIWVLGMSVVALLNESIPHIGATLLTHIVATAWGGFRVADTKSFRADFVRLTTNGACGVNLLPTYWKMRANAEIPSLALNCVGLVVSGFLSWRLIKLFGWQTFKRVGASLTINRLYNVVLVLSIVIQLSGFFIVVSGGLWIDQVFNGDIGRLTDSATFFKATMIIVLIVLFPWLTTGWIAVRREMKIPMLIFLAFSLLYLVGWSAMFVSNTFRLTFLQWRFFSLMTSASVFLTAVTLVLGIICRINFGRGLRHHLEAEELIEDDDTTYYDEKSDYEKVAFPPSNAPVPTFSVAFHSGPAMPPPALSNFAPQFYGPTTTYNPTLVYNYGATSPPHAFSPTHSPEKGLARHESGSSHHSVASTSSGSSSGHSQRSKRWIIE</sequence>
<feature type="region of interest" description="Disordered" evidence="1">
    <location>
        <begin position="602"/>
        <end position="646"/>
    </location>
</feature>
<feature type="region of interest" description="Disordered" evidence="1">
    <location>
        <begin position="131"/>
        <end position="212"/>
    </location>
</feature>
<evidence type="ECO:0000256" key="1">
    <source>
        <dbReference type="SAM" id="MobiDB-lite"/>
    </source>
</evidence>
<evidence type="ECO:0000313" key="3">
    <source>
        <dbReference type="EMBL" id="KAH8100487.1"/>
    </source>
</evidence>
<dbReference type="PANTHER" id="PTHR34391:SF2">
    <property type="entry name" value="TRP C-TERMINAL DOMAIN-CONTAINING PROTEIN"/>
    <property type="match status" value="1"/>
</dbReference>
<organism evidence="3 4">
    <name type="scientific">Cristinia sonorae</name>
    <dbReference type="NCBI Taxonomy" id="1940300"/>
    <lineage>
        <taxon>Eukaryota</taxon>
        <taxon>Fungi</taxon>
        <taxon>Dikarya</taxon>
        <taxon>Basidiomycota</taxon>
        <taxon>Agaricomycotina</taxon>
        <taxon>Agaricomycetes</taxon>
        <taxon>Agaricomycetidae</taxon>
        <taxon>Agaricales</taxon>
        <taxon>Pleurotineae</taxon>
        <taxon>Stephanosporaceae</taxon>
        <taxon>Cristinia</taxon>
    </lineage>
</organism>
<proteinExistence type="predicted"/>
<feature type="transmembrane region" description="Helical" evidence="2">
    <location>
        <begin position="455"/>
        <end position="476"/>
    </location>
</feature>
<feature type="compositionally biased region" description="Basic and acidic residues" evidence="1">
    <location>
        <begin position="608"/>
        <end position="620"/>
    </location>
</feature>
<keyword evidence="2" id="KW-0472">Membrane</keyword>
<dbReference type="EMBL" id="JAEVFJ010000015">
    <property type="protein sequence ID" value="KAH8100487.1"/>
    <property type="molecule type" value="Genomic_DNA"/>
</dbReference>
<dbReference type="AlphaFoldDB" id="A0A8K0UQJ6"/>
<feature type="non-terminal residue" evidence="3">
    <location>
        <position position="646"/>
    </location>
</feature>
<feature type="transmembrane region" description="Helical" evidence="2">
    <location>
        <begin position="488"/>
        <end position="510"/>
    </location>
</feature>
<evidence type="ECO:0000256" key="2">
    <source>
        <dbReference type="SAM" id="Phobius"/>
    </source>
</evidence>
<feature type="transmembrane region" description="Helical" evidence="2">
    <location>
        <begin position="428"/>
        <end position="448"/>
    </location>
</feature>
<evidence type="ECO:0000313" key="4">
    <source>
        <dbReference type="Proteomes" id="UP000813824"/>
    </source>
</evidence>
<dbReference type="GO" id="GO:0005794">
    <property type="term" value="C:Golgi apparatus"/>
    <property type="evidence" value="ECO:0007669"/>
    <property type="project" value="TreeGrafter"/>
</dbReference>
<protein>
    <submittedName>
        <fullName evidence="3">Uncharacterized protein</fullName>
    </submittedName>
</protein>
<feature type="compositionally biased region" description="Acidic residues" evidence="1">
    <location>
        <begin position="195"/>
        <end position="207"/>
    </location>
</feature>
<gene>
    <name evidence="3" type="ORF">BXZ70DRAFT_1022326</name>
</gene>
<keyword evidence="2" id="KW-1133">Transmembrane helix</keyword>
<feature type="compositionally biased region" description="Low complexity" evidence="1">
    <location>
        <begin position="621"/>
        <end position="637"/>
    </location>
</feature>
<comment type="caution">
    <text evidence="3">The sequence shown here is derived from an EMBL/GenBank/DDBJ whole genome shotgun (WGS) entry which is preliminary data.</text>
</comment>
<feature type="compositionally biased region" description="Low complexity" evidence="1">
    <location>
        <begin position="133"/>
        <end position="173"/>
    </location>
</feature>
<reference evidence="3" key="1">
    <citation type="journal article" date="2021" name="New Phytol.">
        <title>Evolutionary innovations through gain and loss of genes in the ectomycorrhizal Boletales.</title>
        <authorList>
            <person name="Wu G."/>
            <person name="Miyauchi S."/>
            <person name="Morin E."/>
            <person name="Kuo A."/>
            <person name="Drula E."/>
            <person name="Varga T."/>
            <person name="Kohler A."/>
            <person name="Feng B."/>
            <person name="Cao Y."/>
            <person name="Lipzen A."/>
            <person name="Daum C."/>
            <person name="Hundley H."/>
            <person name="Pangilinan J."/>
            <person name="Johnson J."/>
            <person name="Barry K."/>
            <person name="LaButti K."/>
            <person name="Ng V."/>
            <person name="Ahrendt S."/>
            <person name="Min B."/>
            <person name="Choi I.G."/>
            <person name="Park H."/>
            <person name="Plett J.M."/>
            <person name="Magnuson J."/>
            <person name="Spatafora J.W."/>
            <person name="Nagy L.G."/>
            <person name="Henrissat B."/>
            <person name="Grigoriev I.V."/>
            <person name="Yang Z.L."/>
            <person name="Xu J."/>
            <person name="Martin F.M."/>
        </authorList>
    </citation>
    <scope>NUCLEOTIDE SEQUENCE</scope>
    <source>
        <strain evidence="3">KKN 215</strain>
    </source>
</reference>
<feature type="transmembrane region" description="Helical" evidence="2">
    <location>
        <begin position="12"/>
        <end position="35"/>
    </location>
</feature>
<keyword evidence="4" id="KW-1185">Reference proteome</keyword>
<accession>A0A8K0UQJ6</accession>
<feature type="transmembrane region" description="Helical" evidence="2">
    <location>
        <begin position="382"/>
        <end position="408"/>
    </location>
</feature>
<feature type="transmembrane region" description="Helical" evidence="2">
    <location>
        <begin position="344"/>
        <end position="362"/>
    </location>
</feature>
<dbReference type="OrthoDB" id="2448307at2759"/>
<name>A0A8K0UQJ6_9AGAR</name>
<dbReference type="Proteomes" id="UP000813824">
    <property type="component" value="Unassembled WGS sequence"/>
</dbReference>
<feature type="transmembrane region" description="Helical" evidence="2">
    <location>
        <begin position="262"/>
        <end position="280"/>
    </location>
</feature>
<feature type="compositionally biased region" description="Polar residues" evidence="1">
    <location>
        <begin position="174"/>
        <end position="187"/>
    </location>
</feature>
<dbReference type="InterPro" id="IPR040410">
    <property type="entry name" value="UPF0658_Golgi"/>
</dbReference>